<accession>A0A6C0L8V7</accession>
<sequence length="119" mass="14315">MLQRVVLSWALDEHLPVLLDIGHNLKEENLYDCESNLLMNSQDYFMIHRIFLHNDKEVNMFLTHYKDRLSRGFLYYNNKEFNVVDHRTYLTLQIGKFCYDNINVVRLSQNPFDESVIMP</sequence>
<proteinExistence type="predicted"/>
<organism evidence="1">
    <name type="scientific">viral metagenome</name>
    <dbReference type="NCBI Taxonomy" id="1070528"/>
    <lineage>
        <taxon>unclassified sequences</taxon>
        <taxon>metagenomes</taxon>
        <taxon>organismal metagenomes</taxon>
    </lineage>
</organism>
<protein>
    <submittedName>
        <fullName evidence="1">Uncharacterized protein</fullName>
    </submittedName>
</protein>
<dbReference type="AlphaFoldDB" id="A0A6C0L8V7"/>
<dbReference type="EMBL" id="MN740444">
    <property type="protein sequence ID" value="QHU26730.1"/>
    <property type="molecule type" value="Genomic_DNA"/>
</dbReference>
<evidence type="ECO:0000313" key="1">
    <source>
        <dbReference type="EMBL" id="QHU26730.1"/>
    </source>
</evidence>
<reference evidence="1" key="1">
    <citation type="journal article" date="2020" name="Nature">
        <title>Giant virus diversity and host interactions through global metagenomics.</title>
        <authorList>
            <person name="Schulz F."/>
            <person name="Roux S."/>
            <person name="Paez-Espino D."/>
            <person name="Jungbluth S."/>
            <person name="Walsh D.A."/>
            <person name="Denef V.J."/>
            <person name="McMahon K.D."/>
            <person name="Konstantinidis K.T."/>
            <person name="Eloe-Fadrosh E.A."/>
            <person name="Kyrpides N.C."/>
            <person name="Woyke T."/>
        </authorList>
    </citation>
    <scope>NUCLEOTIDE SEQUENCE</scope>
    <source>
        <strain evidence="1">GVMAG-M-3300027759-42</strain>
    </source>
</reference>
<name>A0A6C0L8V7_9ZZZZ</name>